<evidence type="ECO:0000313" key="2">
    <source>
        <dbReference type="EMBL" id="KIH56756.1"/>
    </source>
</evidence>
<feature type="compositionally biased region" description="Basic and acidic residues" evidence="1">
    <location>
        <begin position="56"/>
        <end position="75"/>
    </location>
</feature>
<dbReference type="EMBL" id="KN735289">
    <property type="protein sequence ID" value="KIH56756.1"/>
    <property type="molecule type" value="Genomic_DNA"/>
</dbReference>
<keyword evidence="3" id="KW-1185">Reference proteome</keyword>
<accession>A0A0C2GI48</accession>
<protein>
    <submittedName>
        <fullName evidence="2">Uncharacterized protein</fullName>
    </submittedName>
</protein>
<reference evidence="2 3" key="1">
    <citation type="submission" date="2013-12" db="EMBL/GenBank/DDBJ databases">
        <title>Draft genome of the parsitic nematode Ancylostoma duodenale.</title>
        <authorList>
            <person name="Mitreva M."/>
        </authorList>
    </citation>
    <scope>NUCLEOTIDE SEQUENCE [LARGE SCALE GENOMIC DNA]</scope>
    <source>
        <strain evidence="2 3">Zhejiang</strain>
    </source>
</reference>
<evidence type="ECO:0000313" key="3">
    <source>
        <dbReference type="Proteomes" id="UP000054047"/>
    </source>
</evidence>
<dbReference type="AlphaFoldDB" id="A0A0C2GI48"/>
<evidence type="ECO:0000256" key="1">
    <source>
        <dbReference type="SAM" id="MobiDB-lite"/>
    </source>
</evidence>
<organism evidence="2 3">
    <name type="scientific">Ancylostoma duodenale</name>
    <dbReference type="NCBI Taxonomy" id="51022"/>
    <lineage>
        <taxon>Eukaryota</taxon>
        <taxon>Metazoa</taxon>
        <taxon>Ecdysozoa</taxon>
        <taxon>Nematoda</taxon>
        <taxon>Chromadorea</taxon>
        <taxon>Rhabditida</taxon>
        <taxon>Rhabditina</taxon>
        <taxon>Rhabditomorpha</taxon>
        <taxon>Strongyloidea</taxon>
        <taxon>Ancylostomatidae</taxon>
        <taxon>Ancylostomatinae</taxon>
        <taxon>Ancylostoma</taxon>
    </lineage>
</organism>
<gene>
    <name evidence="2" type="ORF">ANCDUO_13060</name>
</gene>
<sequence>MKIGTQATQMGRLKMWINAGLRNLRRLRSNIQLRRSCDPGLPHGLGKEDVVIDNIKEEVRSDHSTSPRRLKESRGLKNHQGRPSHSSPPSS</sequence>
<proteinExistence type="predicted"/>
<name>A0A0C2GI48_9BILA</name>
<feature type="region of interest" description="Disordered" evidence="1">
    <location>
        <begin position="56"/>
        <end position="91"/>
    </location>
</feature>
<dbReference type="Proteomes" id="UP000054047">
    <property type="component" value="Unassembled WGS sequence"/>
</dbReference>